<dbReference type="PANTHER" id="PTHR35580">
    <property type="entry name" value="CELL SURFACE GLYCOPROTEIN (S-LAYER PROTEIN)-LIKE PROTEIN"/>
    <property type="match status" value="1"/>
</dbReference>
<comment type="caution">
    <text evidence="3">The sequence shown here is derived from an EMBL/GenBank/DDBJ whole genome shotgun (WGS) entry which is preliminary data.</text>
</comment>
<gene>
    <name evidence="3" type="ORF">KXJ69_10285</name>
</gene>
<proteinExistence type="predicted"/>
<keyword evidence="4" id="KW-1185">Reference proteome</keyword>
<organism evidence="3 4">
    <name type="scientific">Halomarinibacterium sedimenti</name>
    <dbReference type="NCBI Taxonomy" id="2857106"/>
    <lineage>
        <taxon>Bacteria</taxon>
        <taxon>Pseudomonadati</taxon>
        <taxon>Bacteroidota</taxon>
        <taxon>Flavobacteriia</taxon>
        <taxon>Flavobacteriales</taxon>
        <taxon>Flavobacteriaceae</taxon>
        <taxon>Halomarinibacterium</taxon>
    </lineage>
</organism>
<dbReference type="InterPro" id="IPR026444">
    <property type="entry name" value="Secre_tail"/>
</dbReference>
<reference evidence="3" key="1">
    <citation type="submission" date="2021-07" db="EMBL/GenBank/DDBJ databases">
        <title>Aureisphaera sp. CAU 1614 isolated from sea sediment.</title>
        <authorList>
            <person name="Kim W."/>
        </authorList>
    </citation>
    <scope>NUCLEOTIDE SEQUENCE</scope>
    <source>
        <strain evidence="3">CAU 1614</strain>
    </source>
</reference>
<evidence type="ECO:0000313" key="3">
    <source>
        <dbReference type="EMBL" id="MBW2938497.1"/>
    </source>
</evidence>
<evidence type="ECO:0000313" key="4">
    <source>
        <dbReference type="Proteomes" id="UP001138686"/>
    </source>
</evidence>
<dbReference type="Pfam" id="PF18962">
    <property type="entry name" value="Por_Secre_tail"/>
    <property type="match status" value="1"/>
</dbReference>
<feature type="domain" description="Secretion system C-terminal sorting" evidence="2">
    <location>
        <begin position="498"/>
        <end position="559"/>
    </location>
</feature>
<dbReference type="PANTHER" id="PTHR35580:SF1">
    <property type="entry name" value="PHYTASE-LIKE DOMAIN-CONTAINING PROTEIN"/>
    <property type="match status" value="1"/>
</dbReference>
<dbReference type="AlphaFoldDB" id="A0A9X1FQ97"/>
<dbReference type="RefSeq" id="WP_219053026.1">
    <property type="nucleotide sequence ID" value="NZ_JAHWDP010000004.1"/>
</dbReference>
<protein>
    <submittedName>
        <fullName evidence="3">T9SS type A sorting domain-containing protein</fullName>
    </submittedName>
</protein>
<accession>A0A9X1FQ97</accession>
<evidence type="ECO:0000256" key="1">
    <source>
        <dbReference type="ARBA" id="ARBA00022729"/>
    </source>
</evidence>
<dbReference type="NCBIfam" id="TIGR04183">
    <property type="entry name" value="Por_Secre_tail"/>
    <property type="match status" value="1"/>
</dbReference>
<name>A0A9X1FQ97_9FLAO</name>
<dbReference type="EMBL" id="JAHWDP010000004">
    <property type="protein sequence ID" value="MBW2938497.1"/>
    <property type="molecule type" value="Genomic_DNA"/>
</dbReference>
<sequence>MKFINYINLLSVFLVSGLGIAQSFEWGGRFGGIGEDVVRAMHVDHEGNSYTTGYFSDIADFDIDPEVEYLLTSNGFFDVFVQKNDTQGNLLWALNIGGEFFEYAVGITTDHLGNIYVTGVYEGIVDFDPGIGEFFLTSTGGLDIFILKLNESGGFEWAKSIGGVGYEESTSIAIDSTGKIVVLGYFYDPADFDPGVGDYTLISNGSADVFILQLDENGEFISANQFGGSDLDLGLDMKMGVQDDLFITGSFAGTADLDPRDLEEYWVTSSGQFSGFLIHLSNAGELLQVFYTDGGETISNSITADVLGNSYLSGYFSGIVDFNPTSGNSDFVFTADVSYNGYIMKIDPSGNVLWVRQMGGESPFFSFDLALDSNGNLLSTGYFDGTVDFDPSPTVEYFLTKESANAMDAFLLKLSNDGNFESAFQFGGADFIDTHRIGVDGADNIYLSAHFQLEIDINPEPGNSELVVAEDLRDNYLIKVSSGILGTPIFNKRDLAFYPNPAKSVVFILSNENIVGLDFSIFNVLGQQLKTGFLSNDKSIDIEDLKSGIYFIKIGTNNSIKLIKE</sequence>
<keyword evidence="1" id="KW-0732">Signal</keyword>
<dbReference type="Proteomes" id="UP001138686">
    <property type="component" value="Unassembled WGS sequence"/>
</dbReference>
<dbReference type="InterPro" id="IPR052918">
    <property type="entry name" value="Motility_Chemotaxis_Reg"/>
</dbReference>
<evidence type="ECO:0000259" key="2">
    <source>
        <dbReference type="Pfam" id="PF18962"/>
    </source>
</evidence>